<dbReference type="PANTHER" id="PTHR47966">
    <property type="entry name" value="BETA-SITE APP-CLEAVING ENZYME, ISOFORM A-RELATED"/>
    <property type="match status" value="1"/>
</dbReference>
<evidence type="ECO:0000313" key="19">
    <source>
        <dbReference type="Proteomes" id="UP000837801"/>
    </source>
</evidence>
<evidence type="ECO:0000256" key="1">
    <source>
        <dbReference type="ARBA" id="ARBA00001675"/>
    </source>
</evidence>
<dbReference type="PRINTS" id="PR00792">
    <property type="entry name" value="PEPSIN"/>
</dbReference>
<dbReference type="InterPro" id="IPR033876">
    <property type="entry name" value="SAP-like"/>
</dbReference>
<dbReference type="CDD" id="cd05474">
    <property type="entry name" value="SAP_like"/>
    <property type="match status" value="1"/>
</dbReference>
<evidence type="ECO:0000256" key="3">
    <source>
        <dbReference type="ARBA" id="ARBA00007447"/>
    </source>
</evidence>
<dbReference type="Gene3D" id="2.40.70.10">
    <property type="entry name" value="Acid Proteases"/>
    <property type="match status" value="2"/>
</dbReference>
<gene>
    <name evidence="18" type="ORF">CLIB1423_07S00980</name>
</gene>
<dbReference type="InterPro" id="IPR001461">
    <property type="entry name" value="Aspartic_peptidase_A1"/>
</dbReference>
<feature type="signal peptide" evidence="16">
    <location>
        <begin position="1"/>
        <end position="21"/>
    </location>
</feature>
<dbReference type="GO" id="GO:0005576">
    <property type="term" value="C:extracellular region"/>
    <property type="evidence" value="ECO:0007669"/>
    <property type="project" value="UniProtKB-SubCell"/>
</dbReference>
<keyword evidence="8 14" id="KW-0064">Aspartyl protease</keyword>
<dbReference type="PROSITE" id="PS00141">
    <property type="entry name" value="ASP_PROTEASE"/>
    <property type="match status" value="1"/>
</dbReference>
<dbReference type="InterPro" id="IPR001969">
    <property type="entry name" value="Aspartic_peptidase_AS"/>
</dbReference>
<dbReference type="PROSITE" id="PS51767">
    <property type="entry name" value="PEPTIDASE_A1"/>
    <property type="match status" value="1"/>
</dbReference>
<dbReference type="EC" id="3.4.23.24" evidence="4"/>
<keyword evidence="9 14" id="KW-0378">Hydrolase</keyword>
<keyword evidence="10" id="KW-0865">Zymogen</keyword>
<accession>A0A9P0QPT2</accession>
<protein>
    <recommendedName>
        <fullName evidence="4">candidapepsin</fullName>
        <ecNumber evidence="4">3.4.23.24</ecNumber>
    </recommendedName>
</protein>
<dbReference type="EMBL" id="CAKXYY010000007">
    <property type="protein sequence ID" value="CAH2352503.1"/>
    <property type="molecule type" value="Genomic_DNA"/>
</dbReference>
<evidence type="ECO:0000256" key="15">
    <source>
        <dbReference type="SAM" id="MobiDB-lite"/>
    </source>
</evidence>
<comment type="subcellular location">
    <subcellularLocation>
        <location evidence="2">Secreted</location>
    </subcellularLocation>
</comment>
<proteinExistence type="inferred from homology"/>
<dbReference type="AlphaFoldDB" id="A0A9P0QPT2"/>
<evidence type="ECO:0000256" key="8">
    <source>
        <dbReference type="ARBA" id="ARBA00022750"/>
    </source>
</evidence>
<comment type="catalytic activity">
    <reaction evidence="1">
        <text>Preferential cleavage at the carboxyl of hydrophobic amino acids, but fails to cleave 15-Leu-|-Tyr-16, 16-Tyr-|-Leu-17 and 24-Phe-|-Phe-25 of insulin B chain. Activates trypsinogen, and degrades keratin.</text>
        <dbReference type="EC" id="3.4.23.24"/>
    </reaction>
</comment>
<dbReference type="GO" id="GO:0006508">
    <property type="term" value="P:proteolysis"/>
    <property type="evidence" value="ECO:0007669"/>
    <property type="project" value="UniProtKB-KW"/>
</dbReference>
<dbReference type="InterPro" id="IPR021109">
    <property type="entry name" value="Peptidase_aspartic_dom_sf"/>
</dbReference>
<feature type="active site" evidence="12">
    <location>
        <position position="348"/>
    </location>
</feature>
<evidence type="ECO:0000256" key="2">
    <source>
        <dbReference type="ARBA" id="ARBA00004613"/>
    </source>
</evidence>
<dbReference type="GO" id="GO:0004190">
    <property type="term" value="F:aspartic-type endopeptidase activity"/>
    <property type="evidence" value="ECO:0007669"/>
    <property type="project" value="UniProtKB-KW"/>
</dbReference>
<evidence type="ECO:0000256" key="6">
    <source>
        <dbReference type="ARBA" id="ARBA00022670"/>
    </source>
</evidence>
<dbReference type="OrthoDB" id="771136at2759"/>
<keyword evidence="7 16" id="KW-0732">Signal</keyword>
<keyword evidence="6 14" id="KW-0645">Protease</keyword>
<evidence type="ECO:0000256" key="5">
    <source>
        <dbReference type="ARBA" id="ARBA00022525"/>
    </source>
</evidence>
<sequence length="588" mass="62455">MTHFLAATLLFAASYVASTSGLGTTLPGGGILLDFEVKRGDTYDTLSSDNKPYLYRRDGDVTLTLGNELNMYVATLEVGSNNQKNTIQVDTGSSDLWFMAKDVECFVPDYQKRRRRDYSSHQNNRVLAERDIFDDLSTMFGYETIVYGGDSGDETAIGVATATGTSPGDIAPTNTCINYGSFETSSSSSFKRNESAPEFYIMYGDGTGASGYWGYDSIKIGSTTLDSVSFGIANESTTNCGILGLGLEGLESTNSYEYSNFPVLLKQEGAINKVAYSLYLNAVNATTGSVLFGAVDHAKYSGTLATVPILNKVSEDPSAFHVMLDGISFSEGSNDFSVTSNKYTALLDSGTSLTVLPESLFSKFGDALGGEYSEEVGYYVVNCPKSSDDFTVNFDFSGLTISVPYSNFILAASSDSSGGAEQCYLGIQSQQEDFVILGDNVMSSGYFVYDLEDLTISLAQAKYTDESDIEVISSSIPSATQASLYSSTDYETGIVESSAESIFSYATGIYTPAEITAETGIFEATETGSGDQTGSNTGSGSKTSGSKSGSSTSTSSTTKSSGEVQTVKFTLISNLVASAFGLLVLVVF</sequence>
<dbReference type="Pfam" id="PF00026">
    <property type="entry name" value="Asp"/>
    <property type="match status" value="1"/>
</dbReference>
<name>A0A9P0QPT2_9ASCO</name>
<evidence type="ECO:0000256" key="12">
    <source>
        <dbReference type="PIRSR" id="PIRSR601461-1"/>
    </source>
</evidence>
<evidence type="ECO:0000256" key="16">
    <source>
        <dbReference type="SAM" id="SignalP"/>
    </source>
</evidence>
<dbReference type="InterPro" id="IPR033121">
    <property type="entry name" value="PEPTIDASE_A1"/>
</dbReference>
<comment type="similarity">
    <text evidence="3 14">Belongs to the peptidase A1 family.</text>
</comment>
<evidence type="ECO:0000313" key="18">
    <source>
        <dbReference type="EMBL" id="CAH2352503.1"/>
    </source>
</evidence>
<feature type="active site" evidence="12">
    <location>
        <position position="90"/>
    </location>
</feature>
<evidence type="ECO:0000256" key="14">
    <source>
        <dbReference type="RuleBase" id="RU000454"/>
    </source>
</evidence>
<keyword evidence="5" id="KW-0964">Secreted</keyword>
<reference evidence="18" key="1">
    <citation type="submission" date="2022-03" db="EMBL/GenBank/DDBJ databases">
        <authorList>
            <person name="Legras J.-L."/>
            <person name="Devillers H."/>
            <person name="Grondin C."/>
        </authorList>
    </citation>
    <scope>NUCLEOTIDE SEQUENCE</scope>
    <source>
        <strain evidence="18">CLIB 1423</strain>
    </source>
</reference>
<dbReference type="PANTHER" id="PTHR47966:SF65">
    <property type="entry name" value="ASPARTIC-TYPE ENDOPEPTIDASE"/>
    <property type="match status" value="1"/>
</dbReference>
<comment type="caution">
    <text evidence="18">The sequence shown here is derived from an EMBL/GenBank/DDBJ whole genome shotgun (WGS) entry which is preliminary data.</text>
</comment>
<feature type="disulfide bond" evidence="13">
    <location>
        <begin position="383"/>
        <end position="423"/>
    </location>
</feature>
<evidence type="ECO:0000256" key="7">
    <source>
        <dbReference type="ARBA" id="ARBA00022729"/>
    </source>
</evidence>
<feature type="compositionally biased region" description="Low complexity" evidence="15">
    <location>
        <begin position="533"/>
        <end position="559"/>
    </location>
</feature>
<evidence type="ECO:0000256" key="10">
    <source>
        <dbReference type="ARBA" id="ARBA00023145"/>
    </source>
</evidence>
<feature type="region of interest" description="Disordered" evidence="15">
    <location>
        <begin position="525"/>
        <end position="559"/>
    </location>
</feature>
<dbReference type="SUPFAM" id="SSF50630">
    <property type="entry name" value="Acid proteases"/>
    <property type="match status" value="1"/>
</dbReference>
<keyword evidence="11 13" id="KW-1015">Disulfide bond</keyword>
<evidence type="ECO:0000256" key="4">
    <source>
        <dbReference type="ARBA" id="ARBA00013207"/>
    </source>
</evidence>
<evidence type="ECO:0000256" key="13">
    <source>
        <dbReference type="PIRSR" id="PIRSR601461-2"/>
    </source>
</evidence>
<evidence type="ECO:0000256" key="9">
    <source>
        <dbReference type="ARBA" id="ARBA00022801"/>
    </source>
</evidence>
<keyword evidence="19" id="KW-1185">Reference proteome</keyword>
<evidence type="ECO:0000256" key="11">
    <source>
        <dbReference type="ARBA" id="ARBA00023157"/>
    </source>
</evidence>
<organism evidence="18 19">
    <name type="scientific">[Candida] railenensis</name>
    <dbReference type="NCBI Taxonomy" id="45579"/>
    <lineage>
        <taxon>Eukaryota</taxon>
        <taxon>Fungi</taxon>
        <taxon>Dikarya</taxon>
        <taxon>Ascomycota</taxon>
        <taxon>Saccharomycotina</taxon>
        <taxon>Pichiomycetes</taxon>
        <taxon>Debaryomycetaceae</taxon>
        <taxon>Kurtzmaniella</taxon>
    </lineage>
</organism>
<feature type="chain" id="PRO_5040282143" description="candidapepsin" evidence="16">
    <location>
        <begin position="22"/>
        <end position="588"/>
    </location>
</feature>
<feature type="domain" description="Peptidase A1" evidence="17">
    <location>
        <begin position="72"/>
        <end position="459"/>
    </location>
</feature>
<dbReference type="Proteomes" id="UP000837801">
    <property type="component" value="Unassembled WGS sequence"/>
</dbReference>
<evidence type="ECO:0000259" key="17">
    <source>
        <dbReference type="PROSITE" id="PS51767"/>
    </source>
</evidence>